<evidence type="ECO:0000313" key="4">
    <source>
        <dbReference type="Proteomes" id="UP001177000"/>
    </source>
</evidence>
<sequence length="588" mass="65889">MSIPGRSELVALSENGKLIHSFLQDEWGFLYGAQQEQLVRSLSTLHNDKIIDVLSALHSADLAQLGNWQQSRGQLILIDTITRLDISAKELISALQKLSPAGPALVDGKVAVAAWCEFSDNRPLELLELYALSKDELYEISFVSVAIRMGIKSDSKFFIERAYELLSCGDAGGKKEAVYGLYSVDLQGAGLWQRLIQAFGDALDVCDEPELQSALLKTSFSLFNNVPEDVRHDVESLVLRIWSPESSVQVDEVVRALAFGFDEMRPEFRLRLLSMLKSAEVSPFNVSILDIALSRFFKSGDVLQVRGIIEFFLRKFELEVKFAHFDSVIRSINSSAVAELNDWAVAWLRSGDFLFGKALDESLIESFESQHIFEIDFESYRLADAEYGFIARKSIAAFFLKPKTVASLIISLARSANDNVRDELEALLFTAVLINYPSLADSMLETMAEHEGERASDLIKGALRKIKSYLDGVARAGNPSELRPSEREYQLEWQRSSDEMNDAMRNARRGSFISQIATESLILYGNGMVSWVPEGDKNVTENLKDSSRRIETAMTSFTHSMQIPRQQLLDPVGLDKMLLSYITEKSPV</sequence>
<organism evidence="1 4">
    <name type="scientific">Pseudomonas syringae pv. tomato</name>
    <dbReference type="NCBI Taxonomy" id="323"/>
    <lineage>
        <taxon>Bacteria</taxon>
        <taxon>Pseudomonadati</taxon>
        <taxon>Pseudomonadota</taxon>
        <taxon>Gammaproteobacteria</taxon>
        <taxon>Pseudomonadales</taxon>
        <taxon>Pseudomonadaceae</taxon>
        <taxon>Pseudomonas</taxon>
    </lineage>
</organism>
<reference evidence="2 3" key="1">
    <citation type="journal article" date="2017" name="Mol. Ecol.">
        <title>Adaptation of the pathogen, Pseudomonas syringae, during experimental evolution on a native vs. alternative host plant.</title>
        <authorList>
            <person name="Meaden S."/>
            <person name="Koskella B."/>
        </authorList>
    </citation>
    <scope>NUCLEOTIDE SEQUENCE [LARGE SCALE GENOMIC DNA]</scope>
    <source>
        <strain evidence="2 3">PT23</strain>
    </source>
</reference>
<reference evidence="1" key="2">
    <citation type="submission" date="2023-03" db="EMBL/GenBank/DDBJ databases">
        <authorList>
            <person name="Pothier F. J."/>
        </authorList>
    </citation>
    <scope>NUCLEOTIDE SEQUENCE</scope>
    <source>
        <strain evidence="1">DAPP-PG 215</strain>
    </source>
</reference>
<dbReference type="AlphaFoldDB" id="A0AAV1BM93"/>
<dbReference type="EMBL" id="MSDS01000004">
    <property type="protein sequence ID" value="OPE61114.1"/>
    <property type="molecule type" value="Genomic_DNA"/>
</dbReference>
<gene>
    <name evidence="2" type="ORF">BTW15_04505</name>
    <name evidence="1" type="ORF">DAPPPG215_17895</name>
</gene>
<dbReference type="EMBL" id="OX458335">
    <property type="protein sequence ID" value="CAI8904192.1"/>
    <property type="molecule type" value="Genomic_DNA"/>
</dbReference>
<dbReference type="Proteomes" id="UP001177000">
    <property type="component" value="Chromosome"/>
</dbReference>
<proteinExistence type="predicted"/>
<evidence type="ECO:0000313" key="3">
    <source>
        <dbReference type="Proteomes" id="UP000189855"/>
    </source>
</evidence>
<dbReference type="RefSeq" id="WP_010211529.1">
    <property type="nucleotide sequence ID" value="NZ_CP019871.1"/>
</dbReference>
<evidence type="ECO:0000313" key="2">
    <source>
        <dbReference type="EMBL" id="OPE61114.1"/>
    </source>
</evidence>
<accession>A0AAV1BM93</accession>
<dbReference type="Proteomes" id="UP000189855">
    <property type="component" value="Unassembled WGS sequence"/>
</dbReference>
<protein>
    <submittedName>
        <fullName evidence="1">Uncharacterized protein</fullName>
    </submittedName>
</protein>
<evidence type="ECO:0000313" key="1">
    <source>
        <dbReference type="EMBL" id="CAI8904192.1"/>
    </source>
</evidence>
<name>A0AAV1BM93_PSEUB</name>